<organism evidence="1 2">
    <name type="scientific">Caerostris extrusa</name>
    <name type="common">Bark spider</name>
    <name type="synonym">Caerostris bankana</name>
    <dbReference type="NCBI Taxonomy" id="172846"/>
    <lineage>
        <taxon>Eukaryota</taxon>
        <taxon>Metazoa</taxon>
        <taxon>Ecdysozoa</taxon>
        <taxon>Arthropoda</taxon>
        <taxon>Chelicerata</taxon>
        <taxon>Arachnida</taxon>
        <taxon>Araneae</taxon>
        <taxon>Araneomorphae</taxon>
        <taxon>Entelegynae</taxon>
        <taxon>Araneoidea</taxon>
        <taxon>Araneidae</taxon>
        <taxon>Caerostris</taxon>
    </lineage>
</organism>
<comment type="caution">
    <text evidence="1">The sequence shown here is derived from an EMBL/GenBank/DDBJ whole genome shotgun (WGS) entry which is preliminary data.</text>
</comment>
<gene>
    <name evidence="1" type="ORF">CEXT_812191</name>
</gene>
<accession>A0AAV4TD25</accession>
<sequence length="101" mass="11259">MRTGEQPSNNSIRAAAHARNNLVPHPYHWRVHCHARPSRRQGLAERGIIAPEIANGSRFLCLFKLALTGIEKGVAIAVKPNADAPKLNFLYEVINKLRKEA</sequence>
<evidence type="ECO:0000313" key="2">
    <source>
        <dbReference type="Proteomes" id="UP001054945"/>
    </source>
</evidence>
<name>A0AAV4TD25_CAEEX</name>
<protein>
    <submittedName>
        <fullName evidence="1">Uncharacterized protein</fullName>
    </submittedName>
</protein>
<evidence type="ECO:0000313" key="1">
    <source>
        <dbReference type="EMBL" id="GIY44160.1"/>
    </source>
</evidence>
<reference evidence="1 2" key="1">
    <citation type="submission" date="2021-06" db="EMBL/GenBank/DDBJ databases">
        <title>Caerostris extrusa draft genome.</title>
        <authorList>
            <person name="Kono N."/>
            <person name="Arakawa K."/>
        </authorList>
    </citation>
    <scope>NUCLEOTIDE SEQUENCE [LARGE SCALE GENOMIC DNA]</scope>
</reference>
<keyword evidence="2" id="KW-1185">Reference proteome</keyword>
<proteinExistence type="predicted"/>
<dbReference type="AlphaFoldDB" id="A0AAV4TD25"/>
<dbReference type="Proteomes" id="UP001054945">
    <property type="component" value="Unassembled WGS sequence"/>
</dbReference>
<dbReference type="EMBL" id="BPLR01011100">
    <property type="protein sequence ID" value="GIY44160.1"/>
    <property type="molecule type" value="Genomic_DNA"/>
</dbReference>